<feature type="transmembrane region" description="Helical" evidence="7">
    <location>
        <begin position="546"/>
        <end position="564"/>
    </location>
</feature>
<keyword evidence="5" id="KW-1015">Disulfide bond</keyword>
<dbReference type="InterPro" id="IPR000832">
    <property type="entry name" value="GPCR_2_secretin-like"/>
</dbReference>
<organism evidence="11">
    <name type="scientific">Phallusia mammillata</name>
    <dbReference type="NCBI Taxonomy" id="59560"/>
    <lineage>
        <taxon>Eukaryota</taxon>
        <taxon>Metazoa</taxon>
        <taxon>Chordata</taxon>
        <taxon>Tunicata</taxon>
        <taxon>Ascidiacea</taxon>
        <taxon>Phlebobranchia</taxon>
        <taxon>Ascidiidae</taxon>
        <taxon>Phallusia</taxon>
    </lineage>
</organism>
<dbReference type="PANTHER" id="PTHR45692:SF1">
    <property type="entry name" value="G-PROTEIN COUPLED RECEPTORS FAMILY 2 PROFILE 2 DOMAIN-CONTAINING PROTEIN"/>
    <property type="match status" value="1"/>
</dbReference>
<dbReference type="AlphaFoldDB" id="A0A6F9DE67"/>
<evidence type="ECO:0000256" key="5">
    <source>
        <dbReference type="ARBA" id="ARBA00023157"/>
    </source>
</evidence>
<proteinExistence type="evidence at transcript level"/>
<dbReference type="EMBL" id="LR785567">
    <property type="protein sequence ID" value="CAB3250665.1"/>
    <property type="molecule type" value="mRNA"/>
</dbReference>
<feature type="transmembrane region" description="Helical" evidence="7">
    <location>
        <begin position="576"/>
        <end position="597"/>
    </location>
</feature>
<evidence type="ECO:0000256" key="2">
    <source>
        <dbReference type="ARBA" id="ARBA00022692"/>
    </source>
</evidence>
<dbReference type="SUPFAM" id="SSF57535">
    <property type="entry name" value="Complement control module/SCR domain"/>
    <property type="match status" value="1"/>
</dbReference>
<feature type="transmembrane region" description="Helical" evidence="7">
    <location>
        <begin position="676"/>
        <end position="700"/>
    </location>
</feature>
<dbReference type="GO" id="GO:0007166">
    <property type="term" value="P:cell surface receptor signaling pathway"/>
    <property type="evidence" value="ECO:0007669"/>
    <property type="project" value="InterPro"/>
</dbReference>
<dbReference type="InterPro" id="IPR017981">
    <property type="entry name" value="GPCR_2-like_7TM"/>
</dbReference>
<feature type="domain" description="Sushi" evidence="10">
    <location>
        <begin position="1"/>
        <end position="51"/>
    </location>
</feature>
<keyword evidence="2 7" id="KW-0812">Transmembrane</keyword>
<dbReference type="Gene3D" id="2.60.220.50">
    <property type="match status" value="1"/>
</dbReference>
<evidence type="ECO:0000259" key="10">
    <source>
        <dbReference type="PROSITE" id="PS50923"/>
    </source>
</evidence>
<evidence type="ECO:0000256" key="4">
    <source>
        <dbReference type="ARBA" id="ARBA00023136"/>
    </source>
</evidence>
<accession>A0A6F9DE67</accession>
<dbReference type="CDD" id="cd00033">
    <property type="entry name" value="CCP"/>
    <property type="match status" value="1"/>
</dbReference>
<dbReference type="InterPro" id="IPR000436">
    <property type="entry name" value="Sushi_SCR_CCP_dom"/>
</dbReference>
<keyword evidence="3 7" id="KW-1133">Transmembrane helix</keyword>
<dbReference type="InterPro" id="IPR035976">
    <property type="entry name" value="Sushi/SCR/CCP_sf"/>
</dbReference>
<dbReference type="SMART" id="SM00303">
    <property type="entry name" value="GPS"/>
    <property type="match status" value="1"/>
</dbReference>
<dbReference type="SMART" id="SM00032">
    <property type="entry name" value="CCP"/>
    <property type="match status" value="1"/>
</dbReference>
<evidence type="ECO:0000256" key="7">
    <source>
        <dbReference type="SAM" id="Phobius"/>
    </source>
</evidence>
<dbReference type="GO" id="GO:0004930">
    <property type="term" value="F:G protein-coupled receptor activity"/>
    <property type="evidence" value="ECO:0007669"/>
    <property type="project" value="InterPro"/>
</dbReference>
<feature type="transmembrane region" description="Helical" evidence="7">
    <location>
        <begin position="508"/>
        <end position="534"/>
    </location>
</feature>
<reference evidence="11" key="1">
    <citation type="submission" date="2020-04" db="EMBL/GenBank/DDBJ databases">
        <authorList>
            <person name="Neveu A P."/>
        </authorList>
    </citation>
    <scope>NUCLEOTIDE SEQUENCE</scope>
    <source>
        <tissue evidence="11">Whole embryo</tissue>
    </source>
</reference>
<dbReference type="InterPro" id="IPR046338">
    <property type="entry name" value="GAIN_dom_sf"/>
</dbReference>
<dbReference type="Pfam" id="PF00002">
    <property type="entry name" value="7tm_2"/>
    <property type="match status" value="1"/>
</dbReference>
<evidence type="ECO:0000313" key="11">
    <source>
        <dbReference type="EMBL" id="CAB3250665.1"/>
    </source>
</evidence>
<dbReference type="InterPro" id="IPR000203">
    <property type="entry name" value="GPS"/>
</dbReference>
<comment type="subcellular location">
    <subcellularLocation>
        <location evidence="1">Membrane</location>
        <topology evidence="1">Multi-pass membrane protein</topology>
    </subcellularLocation>
</comment>
<dbReference type="PROSITE" id="PS50221">
    <property type="entry name" value="GAIN_B"/>
    <property type="match status" value="1"/>
</dbReference>
<dbReference type="Gene3D" id="2.10.70.10">
    <property type="entry name" value="Complement Module, domain 1"/>
    <property type="match status" value="1"/>
</dbReference>
<feature type="transmembrane region" description="Helical" evidence="7">
    <location>
        <begin position="750"/>
        <end position="772"/>
    </location>
</feature>
<dbReference type="InterPro" id="IPR057244">
    <property type="entry name" value="GAIN_B"/>
</dbReference>
<gene>
    <name evidence="11" type="primary">Gpr128-002</name>
</gene>
<feature type="transmembrane region" description="Helical" evidence="7">
    <location>
        <begin position="721"/>
        <end position="744"/>
    </location>
</feature>
<dbReference type="GO" id="GO:0016020">
    <property type="term" value="C:membrane"/>
    <property type="evidence" value="ECO:0007669"/>
    <property type="project" value="UniProtKB-SubCell"/>
</dbReference>
<feature type="domain" description="G-protein coupled receptors family 2 profile 2" evidence="9">
    <location>
        <begin position="510"/>
        <end position="777"/>
    </location>
</feature>
<evidence type="ECO:0000259" key="9">
    <source>
        <dbReference type="PROSITE" id="PS50261"/>
    </source>
</evidence>
<keyword evidence="6" id="KW-0768">Sushi</keyword>
<evidence type="ECO:0000256" key="3">
    <source>
        <dbReference type="ARBA" id="ARBA00022989"/>
    </source>
</evidence>
<name>A0A6F9DE67_9ASCI</name>
<dbReference type="PANTHER" id="PTHR45692">
    <property type="entry name" value="G_PROTEIN_RECEP_F2_4 DOMAIN-CONTAINING PROTEIN"/>
    <property type="match status" value="1"/>
</dbReference>
<evidence type="ECO:0000256" key="6">
    <source>
        <dbReference type="PROSITE-ProRule" id="PRU00302"/>
    </source>
</evidence>
<dbReference type="Pfam" id="PF01825">
    <property type="entry name" value="GPS"/>
    <property type="match status" value="1"/>
</dbReference>
<feature type="transmembrane region" description="Helical" evidence="7">
    <location>
        <begin position="618"/>
        <end position="641"/>
    </location>
</feature>
<keyword evidence="4 7" id="KW-0472">Membrane</keyword>
<evidence type="ECO:0000259" key="8">
    <source>
        <dbReference type="PROSITE" id="PS50221"/>
    </source>
</evidence>
<dbReference type="PROSITE" id="PS50923">
    <property type="entry name" value="SUSHI"/>
    <property type="match status" value="1"/>
</dbReference>
<keyword evidence="11" id="KW-0675">Receptor</keyword>
<dbReference type="PROSITE" id="PS50261">
    <property type="entry name" value="G_PROTEIN_RECEP_F2_4"/>
    <property type="match status" value="1"/>
</dbReference>
<comment type="caution">
    <text evidence="6">Lacks conserved residue(s) required for the propagation of feature annotation.</text>
</comment>
<feature type="domain" description="GAIN-B" evidence="8">
    <location>
        <begin position="347"/>
        <end position="505"/>
    </location>
</feature>
<protein>
    <submittedName>
        <fullName evidence="11">Probable G-protein coupled receptor 128</fullName>
    </submittedName>
</protein>
<sequence length="831" mass="92400">MASFTPNSGSYTPISNNVVTYTCIAGYEIDGSAAITCKDSGEWTTSPQCQQIVAPEDIFLHEFAQDLDSSQIDIGGISQKLKEDLLQIFQSGSVNVQNVFIESISNSSVVRYLVQFTQFQPSNVFLTMYQDFIKTNQINDLILQGVPRTTSCKGLSFGGFVFPEVSANKLSYSVEICPKGFSQASLRCSPCIKETNNGLLHTSKYDLTSLSVAKCETTIRSLLINTSDVTKESVEQVASSLQIITSGTDLQPEEIEDSLEVVNSIAQAVTEVTKDTLVNVVTVITSASESLEMMSENIEVSSEHVNEMRKNITQSLSFFAHRVSFDNDTGSSIEIKTKSVSLKVVEQSMQIDPAALWFAPEVSNAENVVPINASIPGSVLSKAQSQMNGKKFKTVFLLHKGNFLFPSNKSPEFVITVEVGNGTSLTELNPPVSIKHRNEKAKYGQKHISTNLKAEKVRQQCAYWDPDVSDWKTDGCCLDNSAHPPECKCDHLTSFALLVSTVEVPQDVVLSIVSDVGCGFSIFCFVATIILHLLNKPQLRKGPNQIQLHVCINLLVAYVVFLFGVSKVEYSEVCTVLTVVMQYTFLTSWMWMAVYSHKLYTALVKVFTVSSKSYMMKACIFAYGFPFLVVGMNVCLTFLYFDKLQFNEDLCVKGDPKYLSSTYRAENMCWLHGSSLFVGFLLIVGLVLVNNIVILVLVLVKLFCKRQKIKSTAKKFTTSQQVVMACILSFTLGITWVLGIFMLFATDETYHLVLNWLFTLFNSFQGVFLFYITCVKREDMFNFWWNPIRARLCCHCNLSDDMIRRFSFAASSDATKSSAAATVSPSHSNLP</sequence>
<evidence type="ECO:0000256" key="1">
    <source>
        <dbReference type="ARBA" id="ARBA00004141"/>
    </source>
</evidence>
<dbReference type="Pfam" id="PF00084">
    <property type="entry name" value="Sushi"/>
    <property type="match status" value="1"/>
</dbReference>
<dbReference type="Gene3D" id="1.20.1070.10">
    <property type="entry name" value="Rhodopsin 7-helix transmembrane proteins"/>
    <property type="match status" value="1"/>
</dbReference>